<feature type="domain" description="Type II secretion system protein GspB C-terminal" evidence="3">
    <location>
        <begin position="192"/>
        <end position="248"/>
    </location>
</feature>
<evidence type="ECO:0000259" key="3">
    <source>
        <dbReference type="Pfam" id="PF16537"/>
    </source>
</evidence>
<evidence type="ECO:0000256" key="1">
    <source>
        <dbReference type="SAM" id="MobiDB-lite"/>
    </source>
</evidence>
<evidence type="ECO:0000313" key="4">
    <source>
        <dbReference type="EMBL" id="MDV2079779.1"/>
    </source>
</evidence>
<gene>
    <name evidence="4" type="ORF">RYS15_13905</name>
</gene>
<feature type="compositionally biased region" description="Low complexity" evidence="1">
    <location>
        <begin position="165"/>
        <end position="176"/>
    </location>
</feature>
<dbReference type="Proteomes" id="UP001269819">
    <property type="component" value="Unassembled WGS sequence"/>
</dbReference>
<feature type="transmembrane region" description="Helical" evidence="2">
    <location>
        <begin position="40"/>
        <end position="62"/>
    </location>
</feature>
<organism evidence="4 5">
    <name type="scientific">Marinobacter xestospongiae</name>
    <dbReference type="NCBI Taxonomy" id="994319"/>
    <lineage>
        <taxon>Bacteria</taxon>
        <taxon>Pseudomonadati</taxon>
        <taxon>Pseudomonadota</taxon>
        <taxon>Gammaproteobacteria</taxon>
        <taxon>Pseudomonadales</taxon>
        <taxon>Marinobacteraceae</taxon>
        <taxon>Marinobacter</taxon>
    </lineage>
</organism>
<dbReference type="EMBL" id="JAWIIJ010000009">
    <property type="protein sequence ID" value="MDV2079779.1"/>
    <property type="molecule type" value="Genomic_DNA"/>
</dbReference>
<dbReference type="Pfam" id="PF16537">
    <property type="entry name" value="T2SSB"/>
    <property type="match status" value="1"/>
</dbReference>
<dbReference type="InterPro" id="IPR032389">
    <property type="entry name" value="GspB_C"/>
</dbReference>
<protein>
    <submittedName>
        <fullName evidence="4">General secretion pathway protein GspB</fullName>
    </submittedName>
</protein>
<evidence type="ECO:0000256" key="2">
    <source>
        <dbReference type="SAM" id="Phobius"/>
    </source>
</evidence>
<keyword evidence="2" id="KW-0472">Membrane</keyword>
<keyword evidence="2" id="KW-0812">Transmembrane</keyword>
<accession>A0ABU3VZV0</accession>
<feature type="compositionally biased region" description="Polar residues" evidence="1">
    <location>
        <begin position="137"/>
        <end position="151"/>
    </location>
</feature>
<sequence length="258" mass="28029">MSYILDALRKSESERQQGRVPDFAQQVQMIHRPRRQRRSVMIWVILALALLLNAGVLAYVFWPGHRTDAATTAMASTPQATEPAAPQSANATGVAEPALAPTHSVPTTPAPTTPASAEVASVSPSESTPQPELTDDPVSQQGDPGVSQPSERPTVIVPSTPRPLPAAAASTAESTSRVPHLVELPLSFQRSVPDLIFNSHIYASDPAARRVMINDHYLRIGDRFDGLRVERITEQGVVLSQNGVKFRVGTVRDWKRPR</sequence>
<keyword evidence="2" id="KW-1133">Transmembrane helix</keyword>
<name>A0ABU3VZV0_9GAMM</name>
<evidence type="ECO:0000313" key="5">
    <source>
        <dbReference type="Proteomes" id="UP001269819"/>
    </source>
</evidence>
<feature type="region of interest" description="Disordered" evidence="1">
    <location>
        <begin position="73"/>
        <end position="176"/>
    </location>
</feature>
<dbReference type="RefSeq" id="WP_316974275.1">
    <property type="nucleotide sequence ID" value="NZ_JAWIIJ010000009.1"/>
</dbReference>
<comment type="caution">
    <text evidence="4">The sequence shown here is derived from an EMBL/GenBank/DDBJ whole genome shotgun (WGS) entry which is preliminary data.</text>
</comment>
<keyword evidence="5" id="KW-1185">Reference proteome</keyword>
<reference evidence="4 5" key="1">
    <citation type="submission" date="2023-10" db="EMBL/GenBank/DDBJ databases">
        <title>Characteristics and mechanism of a salt-tolerant marine origin heterotrophic nitrifying- aerobic denitrifying bacteria Marinobacter xestospongiae HN1.</title>
        <authorList>
            <person name="Qi R."/>
        </authorList>
    </citation>
    <scope>NUCLEOTIDE SEQUENCE [LARGE SCALE GENOMIC DNA]</scope>
    <source>
        <strain evidence="4 5">HN1</strain>
    </source>
</reference>
<feature type="compositionally biased region" description="Low complexity" evidence="1">
    <location>
        <begin position="113"/>
        <end position="129"/>
    </location>
</feature>
<proteinExistence type="predicted"/>